<comment type="caution">
    <text evidence="1">The sequence shown here is derived from an EMBL/GenBank/DDBJ whole genome shotgun (WGS) entry which is preliminary data.</text>
</comment>
<dbReference type="GeneID" id="31364281"/>
<dbReference type="InterPro" id="IPR036770">
    <property type="entry name" value="Ankyrin_rpt-contain_sf"/>
</dbReference>
<dbReference type="Pfam" id="PF12796">
    <property type="entry name" value="Ank_2"/>
    <property type="match status" value="1"/>
</dbReference>
<dbReference type="SUPFAM" id="SSF48403">
    <property type="entry name" value="Ankyrin repeat"/>
    <property type="match status" value="2"/>
</dbReference>
<dbReference type="EMBL" id="ADBJ01000038">
    <property type="protein sequence ID" value="EFA78154.1"/>
    <property type="molecule type" value="Genomic_DNA"/>
</dbReference>
<dbReference type="Gene3D" id="1.25.40.20">
    <property type="entry name" value="Ankyrin repeat-containing domain"/>
    <property type="match status" value="2"/>
</dbReference>
<keyword evidence="2" id="KW-1185">Reference proteome</keyword>
<dbReference type="InterPro" id="IPR002110">
    <property type="entry name" value="Ankyrin_rpt"/>
</dbReference>
<dbReference type="Pfam" id="PF13637">
    <property type="entry name" value="Ank_4"/>
    <property type="match status" value="1"/>
</dbReference>
<reference evidence="1 2" key="1">
    <citation type="journal article" date="2011" name="Genome Res.">
        <title>Phylogeny-wide analysis of social amoeba genomes highlights ancient origins for complex intercellular communication.</title>
        <authorList>
            <person name="Heidel A.J."/>
            <person name="Lawal H.M."/>
            <person name="Felder M."/>
            <person name="Schilde C."/>
            <person name="Helps N.R."/>
            <person name="Tunggal B."/>
            <person name="Rivero F."/>
            <person name="John U."/>
            <person name="Schleicher M."/>
            <person name="Eichinger L."/>
            <person name="Platzer M."/>
            <person name="Noegel A.A."/>
            <person name="Schaap P."/>
            <person name="Gloeckner G."/>
        </authorList>
    </citation>
    <scope>NUCLEOTIDE SEQUENCE [LARGE SCALE GENOMIC DNA]</scope>
    <source>
        <strain evidence="2">ATCC 26659 / Pp 5 / PN500</strain>
    </source>
</reference>
<dbReference type="RefSeq" id="XP_020430280.1">
    <property type="nucleotide sequence ID" value="XM_020579605.1"/>
</dbReference>
<dbReference type="InParanoid" id="D3BJS4"/>
<evidence type="ECO:0008006" key="3">
    <source>
        <dbReference type="Google" id="ProtNLM"/>
    </source>
</evidence>
<dbReference type="PANTHER" id="PTHR46586:SF3">
    <property type="entry name" value="ANKYRIN REPEAT-CONTAINING PROTEIN"/>
    <property type="match status" value="1"/>
</dbReference>
<dbReference type="PANTHER" id="PTHR46586">
    <property type="entry name" value="ANKYRIN REPEAT-CONTAINING PROTEIN"/>
    <property type="match status" value="1"/>
</dbReference>
<dbReference type="Proteomes" id="UP000001396">
    <property type="component" value="Unassembled WGS sequence"/>
</dbReference>
<dbReference type="InterPro" id="IPR052050">
    <property type="entry name" value="SecEffector_AnkRepeat"/>
</dbReference>
<accession>D3BJS4</accession>
<sequence length="682" mass="77519">MNKSTFLSVFNNQSLSKRIFNQVSLLSGQGSKSWKWCDVLKLPHILAYYNYLPLLKQCLGAIYYHEFIFSEINKIFVHAMAGGSFEMVEYLIDYFQVNPVLQSNGFFLNDLLCFAASFGRLDMVKQLTEKYDTYKWFYFSPMIAAPKSGNMELLQYVAARVEPDDGDDAERSGNVFNSCARYERIDMIEWLVANRSEDLAESDMYYHAILGCHPNVIQYLLQHHADRLKKYDHSLVEMAALKNQFDTLKILVRLGCALTPLVMDNAASIGNIEMLEWIHHNTTTGCSTSAMDSAARNNHLQTVIWLHENRLEGCSTLAINDAASKGNLEVIKWLSENRSEGCTTTAIDNAAGAGHLETVQWLSANRTEGCTAQALGQAAINSHLETVMWLSANRTEECPLDTATVVAKQPNGFAVLRWIHENRTERCKPKILNNIAKQGFFETFKYLYNLGFYRCSTTKLMDNASTYGNLNILKWLHENTTESCTTSAINFAAREGHLDCVQFLNVNRSEGCTVEAMNNAIDGGYLEVVKYLNDNRSEGCSPNSLERAASHGHLHVLKWLKQNRSERCTPMVYIYAVKNGDVEMVRWIAENIKEIDIQSIDTFSYIGLIFHMDHFGMAKWVFSNVAIPDETLIQYKKDMTKLYPYAKRTIEVLDQFLPETPEIPNSALPSTRKRALLFKNKK</sequence>
<gene>
    <name evidence="1" type="ORF">PPL_08804</name>
</gene>
<dbReference type="STRING" id="670386.D3BJS4"/>
<evidence type="ECO:0000313" key="2">
    <source>
        <dbReference type="Proteomes" id="UP000001396"/>
    </source>
</evidence>
<dbReference type="AlphaFoldDB" id="D3BJS4"/>
<dbReference type="OMA" id="YLYEREY"/>
<evidence type="ECO:0000313" key="1">
    <source>
        <dbReference type="EMBL" id="EFA78154.1"/>
    </source>
</evidence>
<protein>
    <recommendedName>
        <fullName evidence="3">Ankyrin repeat protein</fullName>
    </recommendedName>
</protein>
<organism evidence="1 2">
    <name type="scientific">Heterostelium pallidum (strain ATCC 26659 / Pp 5 / PN500)</name>
    <name type="common">Cellular slime mold</name>
    <name type="synonym">Polysphondylium pallidum</name>
    <dbReference type="NCBI Taxonomy" id="670386"/>
    <lineage>
        <taxon>Eukaryota</taxon>
        <taxon>Amoebozoa</taxon>
        <taxon>Evosea</taxon>
        <taxon>Eumycetozoa</taxon>
        <taxon>Dictyostelia</taxon>
        <taxon>Acytosteliales</taxon>
        <taxon>Acytosteliaceae</taxon>
        <taxon>Heterostelium</taxon>
    </lineage>
</organism>
<name>D3BJS4_HETP5</name>
<dbReference type="SMART" id="SM00248">
    <property type="entry name" value="ANK"/>
    <property type="match status" value="5"/>
</dbReference>
<proteinExistence type="predicted"/>